<feature type="transmembrane region" description="Helical" evidence="1">
    <location>
        <begin position="97"/>
        <end position="113"/>
    </location>
</feature>
<dbReference type="OrthoDB" id="10384971at2759"/>
<evidence type="ECO:0000313" key="2">
    <source>
        <dbReference type="EMBL" id="KAF0981345.1"/>
    </source>
</evidence>
<evidence type="ECO:0000313" key="3">
    <source>
        <dbReference type="Proteomes" id="UP000444721"/>
    </source>
</evidence>
<dbReference type="EMBL" id="VFQX01000015">
    <property type="protein sequence ID" value="KAF0981345.1"/>
    <property type="molecule type" value="Genomic_DNA"/>
</dbReference>
<dbReference type="Proteomes" id="UP000444721">
    <property type="component" value="Unassembled WGS sequence"/>
</dbReference>
<keyword evidence="1" id="KW-0812">Transmembrane</keyword>
<feature type="transmembrane region" description="Helical" evidence="1">
    <location>
        <begin position="133"/>
        <end position="151"/>
    </location>
</feature>
<accession>A0A6A5C773</accession>
<dbReference type="VEuPathDB" id="AmoebaDB:FDP41_012605"/>
<keyword evidence="1" id="KW-0472">Membrane</keyword>
<dbReference type="VEuPathDB" id="AmoebaDB:NF0130680"/>
<reference evidence="2 3" key="1">
    <citation type="journal article" date="2019" name="Sci. Rep.">
        <title>Nanopore sequencing improves the draft genome of the human pathogenic amoeba Naegleria fowleri.</title>
        <authorList>
            <person name="Liechti N."/>
            <person name="Schurch N."/>
            <person name="Bruggmann R."/>
            <person name="Wittwer M."/>
        </authorList>
    </citation>
    <scope>NUCLEOTIDE SEQUENCE [LARGE SCALE GENOMIC DNA]</scope>
    <source>
        <strain evidence="2 3">ATCC 30894</strain>
    </source>
</reference>
<gene>
    <name evidence="2" type="ORF">FDP41_012605</name>
</gene>
<proteinExistence type="predicted"/>
<sequence>MSFHHASEKSVPFLHTQESFVQENNELSESFISLGRNDSFRHSLHPIPSSPSNAHRLNTAPYTTTDEDYQLPAIRNAEKIKKYLSKLYKATLGNRRLRIFLYRLLKIITITYIQANNVLGSADTSAVRLVLKIISYIFMALLCFITLARYVRELTAVAKKKPLSIWLNWMEALLFCLYLVYSILTAVFHIMFAVSWYEVEKVKTNHEISLNQQLSVFVMFVLLYVYNALEIGSHYIHSGHSVSIFLTQAKPIPRRETKIILNETNSNGIGTANHPFLQSIDLKDARRFTEEKYLFNNRADRSRSRYFAEEDNEEEEEDNYIPTAIRNQQLWRHQLNLGTISTLASTL</sequence>
<keyword evidence="1" id="KW-1133">Transmembrane helix</keyword>
<comment type="caution">
    <text evidence="2">The sequence shown here is derived from an EMBL/GenBank/DDBJ whole genome shotgun (WGS) entry which is preliminary data.</text>
</comment>
<name>A0A6A5C773_NAEFO</name>
<feature type="transmembrane region" description="Helical" evidence="1">
    <location>
        <begin position="172"/>
        <end position="197"/>
    </location>
</feature>
<dbReference type="GeneID" id="68119820"/>
<organism evidence="2 3">
    <name type="scientific">Naegleria fowleri</name>
    <name type="common">Brain eating amoeba</name>
    <dbReference type="NCBI Taxonomy" id="5763"/>
    <lineage>
        <taxon>Eukaryota</taxon>
        <taxon>Discoba</taxon>
        <taxon>Heterolobosea</taxon>
        <taxon>Tetramitia</taxon>
        <taxon>Eutetramitia</taxon>
        <taxon>Vahlkampfiidae</taxon>
        <taxon>Naegleria</taxon>
    </lineage>
</organism>
<dbReference type="RefSeq" id="XP_044566058.1">
    <property type="nucleotide sequence ID" value="XM_044703143.1"/>
</dbReference>
<dbReference type="VEuPathDB" id="AmoebaDB:NfTy_024290"/>
<evidence type="ECO:0000256" key="1">
    <source>
        <dbReference type="SAM" id="Phobius"/>
    </source>
</evidence>
<feature type="transmembrane region" description="Helical" evidence="1">
    <location>
        <begin position="209"/>
        <end position="229"/>
    </location>
</feature>
<protein>
    <submittedName>
        <fullName evidence="2">Uncharacterized protein</fullName>
    </submittedName>
</protein>
<dbReference type="AlphaFoldDB" id="A0A6A5C773"/>
<keyword evidence="3" id="KW-1185">Reference proteome</keyword>